<dbReference type="PROSITE" id="PS50089">
    <property type="entry name" value="ZF_RING_2"/>
    <property type="match status" value="1"/>
</dbReference>
<dbReference type="PROSITE" id="PS51873">
    <property type="entry name" value="TRIAD"/>
    <property type="match status" value="1"/>
</dbReference>
<name>A0A1L7WGD6_9HELO</name>
<evidence type="ECO:0000256" key="5">
    <source>
        <dbReference type="ARBA" id="ARBA00022737"/>
    </source>
</evidence>
<comment type="catalytic activity">
    <reaction evidence="1">
        <text>[E2 ubiquitin-conjugating enzyme]-S-ubiquitinyl-L-cysteine + [acceptor protein]-L-lysine = [E2 ubiquitin-conjugating enzyme]-L-cysteine + [acceptor protein]-N(6)-ubiquitinyl-L-lysine.</text>
        <dbReference type="EC" id="2.3.2.31"/>
    </reaction>
</comment>
<dbReference type="Pfam" id="PF01485">
    <property type="entry name" value="IBR"/>
    <property type="match status" value="2"/>
</dbReference>
<dbReference type="EMBL" id="FJOG01000002">
    <property type="protein sequence ID" value="CZR51821.1"/>
    <property type="molecule type" value="Genomic_DNA"/>
</dbReference>
<dbReference type="Proteomes" id="UP000184330">
    <property type="component" value="Unassembled WGS sequence"/>
</dbReference>
<feature type="domain" description="RING-type" evidence="11">
    <location>
        <begin position="125"/>
        <end position="334"/>
    </location>
</feature>
<dbReference type="InterPro" id="IPR002867">
    <property type="entry name" value="IBR_dom"/>
</dbReference>
<sequence>MAGPSKIRASRRYAAFPKRIFGLYCSQHRAFNMQHIIQYYQKRVGARATKERLLNVLMSLEKQVSKAEAEGIQEWLESKDPTPASLRFILDDVKDGKVKVKAEVKVEIKREPSLELRSPSPPPPRTKECCVCAEDLPESSFPEQKITSTCNHEATTCRDCVSATIATQIPELAWDQLHCPECPETLPYDVVKTWASAESFELYDKKSLLAAFQTMPNFTMCLAPGCGSGQIHEGGDAEPIMTCRTCNYKTCFSHKMPWHEGQTCAEYDTMRRERMEQEAASETFIYQNAKICPNPNCGHGIIKHGGCDHMTCRQCNYQFCYAWDDWGAKDGSVR</sequence>
<evidence type="ECO:0000259" key="11">
    <source>
        <dbReference type="PROSITE" id="PS51873"/>
    </source>
</evidence>
<dbReference type="Gene3D" id="1.20.120.1750">
    <property type="match status" value="1"/>
</dbReference>
<evidence type="ECO:0000256" key="9">
    <source>
        <dbReference type="PROSITE-ProRule" id="PRU00175"/>
    </source>
</evidence>
<protein>
    <recommendedName>
        <fullName evidence="2">RBR-type E3 ubiquitin transferase</fullName>
        <ecNumber evidence="2">2.3.2.31</ecNumber>
    </recommendedName>
</protein>
<dbReference type="InterPro" id="IPR001841">
    <property type="entry name" value="Znf_RING"/>
</dbReference>
<dbReference type="InterPro" id="IPR031127">
    <property type="entry name" value="E3_UB_ligase_RBR"/>
</dbReference>
<dbReference type="AlphaFoldDB" id="A0A1L7WGD6"/>
<keyword evidence="4" id="KW-0479">Metal-binding</keyword>
<evidence type="ECO:0000256" key="3">
    <source>
        <dbReference type="ARBA" id="ARBA00022679"/>
    </source>
</evidence>
<dbReference type="InterPro" id="IPR044066">
    <property type="entry name" value="TRIAD_supradom"/>
</dbReference>
<evidence type="ECO:0000313" key="13">
    <source>
        <dbReference type="Proteomes" id="UP000184330"/>
    </source>
</evidence>
<evidence type="ECO:0000259" key="10">
    <source>
        <dbReference type="PROSITE" id="PS50089"/>
    </source>
</evidence>
<dbReference type="STRING" id="576137.A0A1L7WGD6"/>
<accession>A0A1L7WGD6</accession>
<evidence type="ECO:0000313" key="12">
    <source>
        <dbReference type="EMBL" id="CZR51821.1"/>
    </source>
</evidence>
<dbReference type="CDD" id="cd20335">
    <property type="entry name" value="BRcat_RBR"/>
    <property type="match status" value="1"/>
</dbReference>
<evidence type="ECO:0000256" key="7">
    <source>
        <dbReference type="ARBA" id="ARBA00022786"/>
    </source>
</evidence>
<keyword evidence="6 9" id="KW-0863">Zinc-finger</keyword>
<dbReference type="EC" id="2.3.2.31" evidence="2"/>
<dbReference type="SMART" id="SM00647">
    <property type="entry name" value="IBR"/>
    <property type="match status" value="2"/>
</dbReference>
<dbReference type="GO" id="GO:0061630">
    <property type="term" value="F:ubiquitin protein ligase activity"/>
    <property type="evidence" value="ECO:0007669"/>
    <property type="project" value="UniProtKB-EC"/>
</dbReference>
<keyword evidence="3" id="KW-0808">Transferase</keyword>
<proteinExistence type="predicted"/>
<dbReference type="GO" id="GO:0008270">
    <property type="term" value="F:zinc ion binding"/>
    <property type="evidence" value="ECO:0007669"/>
    <property type="project" value="UniProtKB-KW"/>
</dbReference>
<evidence type="ECO:0000256" key="6">
    <source>
        <dbReference type="ARBA" id="ARBA00022771"/>
    </source>
</evidence>
<dbReference type="GO" id="GO:0016567">
    <property type="term" value="P:protein ubiquitination"/>
    <property type="evidence" value="ECO:0007669"/>
    <property type="project" value="InterPro"/>
</dbReference>
<dbReference type="CDD" id="cd20336">
    <property type="entry name" value="Rcat_RBR"/>
    <property type="match status" value="1"/>
</dbReference>
<dbReference type="PANTHER" id="PTHR11685">
    <property type="entry name" value="RBR FAMILY RING FINGER AND IBR DOMAIN-CONTAINING"/>
    <property type="match status" value="1"/>
</dbReference>
<dbReference type="Gene3D" id="3.30.40.10">
    <property type="entry name" value="Zinc/RING finger domain, C3HC4 (zinc finger)"/>
    <property type="match status" value="1"/>
</dbReference>
<evidence type="ECO:0000256" key="2">
    <source>
        <dbReference type="ARBA" id="ARBA00012251"/>
    </source>
</evidence>
<organism evidence="12 13">
    <name type="scientific">Phialocephala subalpina</name>
    <dbReference type="NCBI Taxonomy" id="576137"/>
    <lineage>
        <taxon>Eukaryota</taxon>
        <taxon>Fungi</taxon>
        <taxon>Dikarya</taxon>
        <taxon>Ascomycota</taxon>
        <taxon>Pezizomycotina</taxon>
        <taxon>Leotiomycetes</taxon>
        <taxon>Helotiales</taxon>
        <taxon>Mollisiaceae</taxon>
        <taxon>Phialocephala</taxon>
        <taxon>Phialocephala fortinii species complex</taxon>
    </lineage>
</organism>
<reference evidence="12 13" key="1">
    <citation type="submission" date="2016-03" db="EMBL/GenBank/DDBJ databases">
        <authorList>
            <person name="Ploux O."/>
        </authorList>
    </citation>
    <scope>NUCLEOTIDE SEQUENCE [LARGE SCALE GENOMIC DNA]</scope>
    <source>
        <strain evidence="12 13">UAMH 11012</strain>
    </source>
</reference>
<keyword evidence="7" id="KW-0833">Ubl conjugation pathway</keyword>
<evidence type="ECO:0000256" key="4">
    <source>
        <dbReference type="ARBA" id="ARBA00022723"/>
    </source>
</evidence>
<keyword evidence="5" id="KW-0677">Repeat</keyword>
<keyword evidence="13" id="KW-1185">Reference proteome</keyword>
<dbReference type="InterPro" id="IPR013083">
    <property type="entry name" value="Znf_RING/FYVE/PHD"/>
</dbReference>
<dbReference type="OrthoDB" id="1431934at2759"/>
<evidence type="ECO:0000256" key="8">
    <source>
        <dbReference type="ARBA" id="ARBA00022833"/>
    </source>
</evidence>
<keyword evidence="8" id="KW-0862">Zinc</keyword>
<dbReference type="SUPFAM" id="SSF57850">
    <property type="entry name" value="RING/U-box"/>
    <property type="match status" value="3"/>
</dbReference>
<feature type="domain" description="RING-type" evidence="10">
    <location>
        <begin position="129"/>
        <end position="182"/>
    </location>
</feature>
<evidence type="ECO:0000256" key="1">
    <source>
        <dbReference type="ARBA" id="ARBA00001798"/>
    </source>
</evidence>
<gene>
    <name evidence="12" type="ORF">PAC_01698</name>
</gene>